<dbReference type="Proteomes" id="UP000265520">
    <property type="component" value="Unassembled WGS sequence"/>
</dbReference>
<dbReference type="EMBL" id="LXQA010251369">
    <property type="protein sequence ID" value="MCI38047.1"/>
    <property type="molecule type" value="Genomic_DNA"/>
</dbReference>
<reference evidence="1 2" key="1">
    <citation type="journal article" date="2018" name="Front. Plant Sci.">
        <title>Red Clover (Trifolium pratense) and Zigzag Clover (T. medium) - A Picture of Genomic Similarities and Differences.</title>
        <authorList>
            <person name="Dluhosova J."/>
            <person name="Istvanek J."/>
            <person name="Nedelnik J."/>
            <person name="Repkova J."/>
        </authorList>
    </citation>
    <scope>NUCLEOTIDE SEQUENCE [LARGE SCALE GENOMIC DNA]</scope>
    <source>
        <strain evidence="2">cv. 10/8</strain>
        <tissue evidence="1">Leaf</tissue>
    </source>
</reference>
<keyword evidence="2" id="KW-1185">Reference proteome</keyword>
<evidence type="ECO:0000313" key="2">
    <source>
        <dbReference type="Proteomes" id="UP000265520"/>
    </source>
</evidence>
<accession>A0A392RPB0</accession>
<comment type="caution">
    <text evidence="1">The sequence shown here is derived from an EMBL/GenBank/DDBJ whole genome shotgun (WGS) entry which is preliminary data.</text>
</comment>
<evidence type="ECO:0000313" key="1">
    <source>
        <dbReference type="EMBL" id="MCI38047.1"/>
    </source>
</evidence>
<sequence>MSLLVQIVYLGLLEEEEEEGLEDDHHHHYDEFCLNAERMLAEFLLRVPF</sequence>
<proteinExistence type="predicted"/>
<name>A0A392RPB0_9FABA</name>
<organism evidence="1 2">
    <name type="scientific">Trifolium medium</name>
    <dbReference type="NCBI Taxonomy" id="97028"/>
    <lineage>
        <taxon>Eukaryota</taxon>
        <taxon>Viridiplantae</taxon>
        <taxon>Streptophyta</taxon>
        <taxon>Embryophyta</taxon>
        <taxon>Tracheophyta</taxon>
        <taxon>Spermatophyta</taxon>
        <taxon>Magnoliopsida</taxon>
        <taxon>eudicotyledons</taxon>
        <taxon>Gunneridae</taxon>
        <taxon>Pentapetalae</taxon>
        <taxon>rosids</taxon>
        <taxon>fabids</taxon>
        <taxon>Fabales</taxon>
        <taxon>Fabaceae</taxon>
        <taxon>Papilionoideae</taxon>
        <taxon>50 kb inversion clade</taxon>
        <taxon>NPAAA clade</taxon>
        <taxon>Hologalegina</taxon>
        <taxon>IRL clade</taxon>
        <taxon>Trifolieae</taxon>
        <taxon>Trifolium</taxon>
    </lineage>
</organism>
<dbReference type="AlphaFoldDB" id="A0A392RPB0"/>
<feature type="non-terminal residue" evidence="1">
    <location>
        <position position="49"/>
    </location>
</feature>
<protein>
    <submittedName>
        <fullName evidence="1">Uncharacterized protein</fullName>
    </submittedName>
</protein>